<dbReference type="InterPro" id="IPR000159">
    <property type="entry name" value="RA_dom"/>
</dbReference>
<sequence length="752" mass="84059">MLIVGHPHPHPWDTLHPQGALSFSLPLLLSVSTHVEGEERIQVLLMVEGGRTVYIHGHTRLDFSLWHSAIQQAAGTDGRALGNQQLSKNDIPIVVDSCIAFVTQYGLCHEGIYQKSGDVARVAQLLKDFRRDARNVKLRAQEHQLEDVTDTLKAFLAQCEDALLAKELYPYWVSALDEEDEESRIQKYSTFIRSLPPINRSTLQALLQHLYRIQRCSHMNQMDADRLACVLSPCLFQTEGHREQEGRVVQDLISNYVQLFAVNEEQVRQMEKENSFITRWKDTTQFYPAGDLIFEVYLEKKEPETCCIVKVSPTMHSAELASCTLGMKGLRGTDEELWTTYEVLDNGELERPLHYKEKVLEQVLEWSSLEDPSSAFLLVKKFPGTKMPPASAERLKDAMKGELVKFKDGSSKLLSGNKFQDRYLMLRDKKLVLYKDMKSTKPEREVPLKSVKCYLGMRKKVKPPNSWGFTVFTEKQQWYLCCESKESRLDWVSCIIRSKYGSDLWPTEGVEWGAAWPSVNRPRAVSAVCRGPTPALTRGPPETKRKASLNIYGGDVNPSSAMETLHQRNAALIAKSLKQKELPSIPDTRAQMAQTTPGTNQTHQRHKMAAKETKQPELTTSGKMQTSSTQKIAGVKLSQPELKHQMAGNGAQQTNFKPQSPGTASHQPVINQRHTRAVVNKDKSLESKQNSSPTGAQHFSGGPLTPPGAAAAGLAQQKRPMLGGGGGQLPPNLLSELSTVLSKTGRSPKSES</sequence>
<dbReference type="PROSITE" id="PS50200">
    <property type="entry name" value="RA"/>
    <property type="match status" value="1"/>
</dbReference>
<dbReference type="SUPFAM" id="SSF50729">
    <property type="entry name" value="PH domain-like"/>
    <property type="match status" value="1"/>
</dbReference>
<dbReference type="InterPro" id="IPR011993">
    <property type="entry name" value="PH-like_dom_sf"/>
</dbReference>
<feature type="compositionally biased region" description="Polar residues" evidence="6">
    <location>
        <begin position="616"/>
        <end position="631"/>
    </location>
</feature>
<organism evidence="10 11">
    <name type="scientific">Coilia grayii</name>
    <name type="common">Gray's grenadier anchovy</name>
    <dbReference type="NCBI Taxonomy" id="363190"/>
    <lineage>
        <taxon>Eukaryota</taxon>
        <taxon>Metazoa</taxon>
        <taxon>Chordata</taxon>
        <taxon>Craniata</taxon>
        <taxon>Vertebrata</taxon>
        <taxon>Euteleostomi</taxon>
        <taxon>Actinopterygii</taxon>
        <taxon>Neopterygii</taxon>
        <taxon>Teleostei</taxon>
        <taxon>Clupei</taxon>
        <taxon>Clupeiformes</taxon>
        <taxon>Clupeoidei</taxon>
        <taxon>Engraulidae</taxon>
        <taxon>Coilinae</taxon>
        <taxon>Coilia</taxon>
    </lineage>
</organism>
<feature type="compositionally biased region" description="Polar residues" evidence="6">
    <location>
        <begin position="650"/>
        <end position="672"/>
    </location>
</feature>
<dbReference type="Pfam" id="PF00169">
    <property type="entry name" value="PH"/>
    <property type="match status" value="1"/>
</dbReference>
<dbReference type="GO" id="GO:0005737">
    <property type="term" value="C:cytoplasm"/>
    <property type="evidence" value="ECO:0007669"/>
    <property type="project" value="UniProtKB-SubCell"/>
</dbReference>
<dbReference type="SMART" id="SM00324">
    <property type="entry name" value="RhoGAP"/>
    <property type="match status" value="1"/>
</dbReference>
<feature type="domain" description="Rho-GAP" evidence="9">
    <location>
        <begin position="84"/>
        <end position="260"/>
    </location>
</feature>
<reference evidence="10 11" key="1">
    <citation type="submission" date="2024-09" db="EMBL/GenBank/DDBJ databases">
        <title>A chromosome-level genome assembly of Gray's grenadier anchovy, Coilia grayii.</title>
        <authorList>
            <person name="Fu Z."/>
        </authorList>
    </citation>
    <scope>NUCLEOTIDE SEQUENCE [LARGE SCALE GENOMIC DNA]</scope>
    <source>
        <strain evidence="10">G4</strain>
        <tissue evidence="10">Muscle</tissue>
    </source>
</reference>
<dbReference type="CDD" id="cd04385">
    <property type="entry name" value="RhoGAP_ARAP"/>
    <property type="match status" value="1"/>
</dbReference>
<dbReference type="SMART" id="SM00233">
    <property type="entry name" value="PH"/>
    <property type="match status" value="1"/>
</dbReference>
<accession>A0ABD1IVH5</accession>
<gene>
    <name evidence="10" type="ORF">ACEWY4_024596</name>
</gene>
<evidence type="ECO:0000259" key="9">
    <source>
        <dbReference type="PROSITE" id="PS50238"/>
    </source>
</evidence>
<evidence type="ECO:0000256" key="4">
    <source>
        <dbReference type="ARBA" id="ARBA00022737"/>
    </source>
</evidence>
<feature type="domain" description="Ras-associating" evidence="8">
    <location>
        <begin position="290"/>
        <end position="383"/>
    </location>
</feature>
<evidence type="ECO:0000313" key="11">
    <source>
        <dbReference type="Proteomes" id="UP001591681"/>
    </source>
</evidence>
<feature type="compositionally biased region" description="Low complexity" evidence="6">
    <location>
        <begin position="701"/>
        <end position="715"/>
    </location>
</feature>
<dbReference type="Pfam" id="PF00788">
    <property type="entry name" value="RA"/>
    <property type="match status" value="1"/>
</dbReference>
<comment type="subcellular location">
    <subcellularLocation>
        <location evidence="1">Cytoplasm</location>
    </subcellularLocation>
</comment>
<dbReference type="InterPro" id="IPR052227">
    <property type="entry name" value="Arf-Rho-GAP_ANK-PH_domain"/>
</dbReference>
<dbReference type="InterPro" id="IPR001849">
    <property type="entry name" value="PH_domain"/>
</dbReference>
<dbReference type="Pfam" id="PF00620">
    <property type="entry name" value="RhoGAP"/>
    <property type="match status" value="1"/>
</dbReference>
<dbReference type="InterPro" id="IPR000198">
    <property type="entry name" value="RhoGAP_dom"/>
</dbReference>
<dbReference type="PROSITE" id="PS50238">
    <property type="entry name" value="RHOGAP"/>
    <property type="match status" value="1"/>
</dbReference>
<evidence type="ECO:0000256" key="6">
    <source>
        <dbReference type="SAM" id="MobiDB-lite"/>
    </source>
</evidence>
<dbReference type="Gene3D" id="2.30.29.30">
    <property type="entry name" value="Pleckstrin-homology domain (PH domain)/Phosphotyrosine-binding domain (PTB)"/>
    <property type="match status" value="1"/>
</dbReference>
<evidence type="ECO:0000256" key="3">
    <source>
        <dbReference type="ARBA" id="ARBA00022490"/>
    </source>
</evidence>
<dbReference type="PROSITE" id="PS50003">
    <property type="entry name" value="PH_DOMAIN"/>
    <property type="match status" value="1"/>
</dbReference>
<dbReference type="Gene3D" id="1.10.555.10">
    <property type="entry name" value="Rho GTPase activation protein"/>
    <property type="match status" value="1"/>
</dbReference>
<keyword evidence="4" id="KW-0677">Repeat</keyword>
<dbReference type="PANTHER" id="PTHR45899">
    <property type="entry name" value="RHO GTPASE ACTIVATING PROTEIN AT 15B, ISOFORM C"/>
    <property type="match status" value="1"/>
</dbReference>
<keyword evidence="5" id="KW-0175">Coiled coil</keyword>
<name>A0ABD1IVH5_9TELE</name>
<dbReference type="PANTHER" id="PTHR45899:SF1">
    <property type="entry name" value="ARF-GAP WITH RHO-GAP DOMAIN, ANK REPEAT AND PH DOMAIN-CONTAINING PROTEIN 2"/>
    <property type="match status" value="1"/>
</dbReference>
<feature type="compositionally biased region" description="Polar residues" evidence="6">
    <location>
        <begin position="735"/>
        <end position="752"/>
    </location>
</feature>
<feature type="domain" description="PH" evidence="7">
    <location>
        <begin position="396"/>
        <end position="500"/>
    </location>
</feature>
<feature type="region of interest" description="Disordered" evidence="6">
    <location>
        <begin position="591"/>
        <end position="631"/>
    </location>
</feature>
<evidence type="ECO:0000256" key="1">
    <source>
        <dbReference type="ARBA" id="ARBA00004496"/>
    </source>
</evidence>
<keyword evidence="2" id="KW-0343">GTPase activation</keyword>
<evidence type="ECO:0000313" key="10">
    <source>
        <dbReference type="EMBL" id="KAL2078852.1"/>
    </source>
</evidence>
<evidence type="ECO:0000259" key="7">
    <source>
        <dbReference type="PROSITE" id="PS50003"/>
    </source>
</evidence>
<dbReference type="AlphaFoldDB" id="A0ABD1IVH5"/>
<comment type="caution">
    <text evidence="10">The sequence shown here is derived from an EMBL/GenBank/DDBJ whole genome shotgun (WGS) entry which is preliminary data.</text>
</comment>
<keyword evidence="3" id="KW-0963">Cytoplasm</keyword>
<evidence type="ECO:0000256" key="2">
    <source>
        <dbReference type="ARBA" id="ARBA00022468"/>
    </source>
</evidence>
<keyword evidence="11" id="KW-1185">Reference proteome</keyword>
<evidence type="ECO:0000256" key="5">
    <source>
        <dbReference type="SAM" id="Coils"/>
    </source>
</evidence>
<feature type="coiled-coil region" evidence="5">
    <location>
        <begin position="126"/>
        <end position="158"/>
    </location>
</feature>
<dbReference type="Proteomes" id="UP001591681">
    <property type="component" value="Unassembled WGS sequence"/>
</dbReference>
<feature type="region of interest" description="Disordered" evidence="6">
    <location>
        <begin position="643"/>
        <end position="752"/>
    </location>
</feature>
<feature type="compositionally biased region" description="Polar residues" evidence="6">
    <location>
        <begin position="591"/>
        <end position="602"/>
    </location>
</feature>
<dbReference type="InterPro" id="IPR037858">
    <property type="entry name" value="RhoGAP_ARAP"/>
</dbReference>
<evidence type="ECO:0000259" key="8">
    <source>
        <dbReference type="PROSITE" id="PS50200"/>
    </source>
</evidence>
<dbReference type="EMBL" id="JBHFQA010000022">
    <property type="protein sequence ID" value="KAL2078852.1"/>
    <property type="molecule type" value="Genomic_DNA"/>
</dbReference>
<dbReference type="SUPFAM" id="SSF48350">
    <property type="entry name" value="GTPase activation domain, GAP"/>
    <property type="match status" value="1"/>
</dbReference>
<proteinExistence type="predicted"/>
<dbReference type="GO" id="GO:0005096">
    <property type="term" value="F:GTPase activator activity"/>
    <property type="evidence" value="ECO:0007669"/>
    <property type="project" value="UniProtKB-KW"/>
</dbReference>
<feature type="compositionally biased region" description="Polar residues" evidence="6">
    <location>
        <begin position="687"/>
        <end position="697"/>
    </location>
</feature>
<protein>
    <submittedName>
        <fullName evidence="10">Uncharacterized protein</fullName>
    </submittedName>
</protein>
<dbReference type="InterPro" id="IPR008936">
    <property type="entry name" value="Rho_GTPase_activation_prot"/>
</dbReference>